<dbReference type="InterPro" id="IPR050571">
    <property type="entry name" value="Class-IV_PLP-Dep_Aminotrnsfr"/>
</dbReference>
<dbReference type="GO" id="GO:0046394">
    <property type="term" value="P:carboxylic acid biosynthetic process"/>
    <property type="evidence" value="ECO:0007669"/>
    <property type="project" value="UniProtKB-ARBA"/>
</dbReference>
<evidence type="ECO:0000313" key="3">
    <source>
        <dbReference type="Proteomes" id="UP000177968"/>
    </source>
</evidence>
<evidence type="ECO:0008006" key="4">
    <source>
        <dbReference type="Google" id="ProtNLM"/>
    </source>
</evidence>
<dbReference type="AlphaFoldDB" id="A0A1F6FNN6"/>
<dbReference type="InterPro" id="IPR043131">
    <property type="entry name" value="BCAT-like_N"/>
</dbReference>
<dbReference type="Proteomes" id="UP000177968">
    <property type="component" value="Unassembled WGS sequence"/>
</dbReference>
<dbReference type="EMBL" id="MFMO01000027">
    <property type="protein sequence ID" value="OGG87467.1"/>
    <property type="molecule type" value="Genomic_DNA"/>
</dbReference>
<dbReference type="InterPro" id="IPR036038">
    <property type="entry name" value="Aminotransferase-like"/>
</dbReference>
<dbReference type="InterPro" id="IPR043132">
    <property type="entry name" value="BCAT-like_C"/>
</dbReference>
<gene>
    <name evidence="2" type="ORF">A3H15_01005</name>
</gene>
<dbReference type="SUPFAM" id="SSF56752">
    <property type="entry name" value="D-aminoacid aminotransferase-like PLP-dependent enzymes"/>
    <property type="match status" value="1"/>
</dbReference>
<dbReference type="GO" id="GO:0003824">
    <property type="term" value="F:catalytic activity"/>
    <property type="evidence" value="ECO:0007669"/>
    <property type="project" value="InterPro"/>
</dbReference>
<dbReference type="Pfam" id="PF01063">
    <property type="entry name" value="Aminotran_4"/>
    <property type="match status" value="1"/>
</dbReference>
<dbReference type="InterPro" id="IPR001544">
    <property type="entry name" value="Aminotrans_IV"/>
</dbReference>
<reference evidence="2 3" key="1">
    <citation type="journal article" date="2016" name="Nat. Commun.">
        <title>Thousands of microbial genomes shed light on interconnected biogeochemical processes in an aquifer system.</title>
        <authorList>
            <person name="Anantharaman K."/>
            <person name="Brown C.T."/>
            <person name="Hug L.A."/>
            <person name="Sharon I."/>
            <person name="Castelle C.J."/>
            <person name="Probst A.J."/>
            <person name="Thomas B.C."/>
            <person name="Singh A."/>
            <person name="Wilkins M.J."/>
            <person name="Karaoz U."/>
            <person name="Brodie E.L."/>
            <person name="Williams K.H."/>
            <person name="Hubbard S.S."/>
            <person name="Banfield J.F."/>
        </authorList>
    </citation>
    <scope>NUCLEOTIDE SEQUENCE [LARGE SCALE GENOMIC DNA]</scope>
</reference>
<name>A0A1F6FNN6_9BACT</name>
<accession>A0A1F6FNN6</accession>
<protein>
    <recommendedName>
        <fullName evidence="4">Aminotransferase class IV</fullName>
    </recommendedName>
</protein>
<proteinExistence type="inferred from homology"/>
<sequence>MEFKYFSHNGTLKPVEEAVIPLSNIEYQYGFGVYESIRVAGGTPRFLDDHLVRLQESARAIGLEHSFSNSSIYGIVQELIEKNAVETCNLKILLIGGPSTSFDPFDGLRVAPRNSKGDKTQDKSLGVNKTKEGATLYILCLNPVFPDKKLYRDGVKCITHNYERAFPHAKTLNMLGSYLAYRKAKHAGAYDALLINRDGYITEGTRTNFFCIQGKTIISPREGDILPGVTRKMLMRAISGNGYTFKEGRVAPSDVKDYDGAFLTSTSSKILPIRMIDEIALPVIPEVLRELM</sequence>
<dbReference type="PANTHER" id="PTHR42743">
    <property type="entry name" value="AMINO-ACID AMINOTRANSFERASE"/>
    <property type="match status" value="1"/>
</dbReference>
<evidence type="ECO:0000256" key="1">
    <source>
        <dbReference type="ARBA" id="ARBA00009320"/>
    </source>
</evidence>
<comment type="caution">
    <text evidence="2">The sequence shown here is derived from an EMBL/GenBank/DDBJ whole genome shotgun (WGS) entry which is preliminary data.</text>
</comment>
<evidence type="ECO:0000313" key="2">
    <source>
        <dbReference type="EMBL" id="OGG87467.1"/>
    </source>
</evidence>
<dbReference type="PANTHER" id="PTHR42743:SF11">
    <property type="entry name" value="AMINODEOXYCHORISMATE LYASE"/>
    <property type="match status" value="1"/>
</dbReference>
<dbReference type="Gene3D" id="3.30.470.10">
    <property type="match status" value="1"/>
</dbReference>
<dbReference type="Gene3D" id="3.20.10.10">
    <property type="entry name" value="D-amino Acid Aminotransferase, subunit A, domain 2"/>
    <property type="match status" value="1"/>
</dbReference>
<comment type="similarity">
    <text evidence="1">Belongs to the class-IV pyridoxal-phosphate-dependent aminotransferase family.</text>
</comment>
<feature type="non-terminal residue" evidence="2">
    <location>
        <position position="292"/>
    </location>
</feature>
<organism evidence="2 3">
    <name type="scientific">Candidatus Kaiserbacteria bacterium RIFCSPLOWO2_12_FULL_50_28</name>
    <dbReference type="NCBI Taxonomy" id="1798527"/>
    <lineage>
        <taxon>Bacteria</taxon>
        <taxon>Candidatus Kaiseribacteriota</taxon>
    </lineage>
</organism>